<evidence type="ECO:0000313" key="2">
    <source>
        <dbReference type="Proteomes" id="UP000015102"/>
    </source>
</evidence>
<dbReference type="EMBL" id="CAQQ02061609">
    <property type="status" value="NOT_ANNOTATED_CDS"/>
    <property type="molecule type" value="Genomic_DNA"/>
</dbReference>
<dbReference type="Gene3D" id="2.70.170.10">
    <property type="entry name" value="Neurotransmitter-gated ion-channel ligand-binding domain"/>
    <property type="match status" value="1"/>
</dbReference>
<dbReference type="EnsemblMetazoa" id="MESCA006674-RA">
    <property type="protein sequence ID" value="MESCA006674-PA"/>
    <property type="gene ID" value="MESCA006674"/>
</dbReference>
<dbReference type="Proteomes" id="UP000015102">
    <property type="component" value="Unassembled WGS sequence"/>
</dbReference>
<accession>T1GSL4</accession>
<reference evidence="2" key="1">
    <citation type="submission" date="2013-02" db="EMBL/GenBank/DDBJ databases">
        <authorList>
            <person name="Hughes D."/>
        </authorList>
    </citation>
    <scope>NUCLEOTIDE SEQUENCE</scope>
    <source>
        <strain>Durham</strain>
        <strain evidence="2">NC isolate 2 -- Noor lab</strain>
    </source>
</reference>
<protein>
    <submittedName>
        <fullName evidence="1">Uncharacterized protein</fullName>
    </submittedName>
</protein>
<dbReference type="AlphaFoldDB" id="T1GSL4"/>
<name>T1GSL4_MEGSC</name>
<dbReference type="STRING" id="36166.T1GSL4"/>
<dbReference type="HOGENOM" id="CLU_2362099_0_0_1"/>
<proteinExistence type="predicted"/>
<dbReference type="EMBL" id="CAQQ02061610">
    <property type="status" value="NOT_ANNOTATED_CDS"/>
    <property type="molecule type" value="Genomic_DNA"/>
</dbReference>
<organism evidence="1 2">
    <name type="scientific">Megaselia scalaris</name>
    <name type="common">Humpbacked fly</name>
    <name type="synonym">Phora scalaris</name>
    <dbReference type="NCBI Taxonomy" id="36166"/>
    <lineage>
        <taxon>Eukaryota</taxon>
        <taxon>Metazoa</taxon>
        <taxon>Ecdysozoa</taxon>
        <taxon>Arthropoda</taxon>
        <taxon>Hexapoda</taxon>
        <taxon>Insecta</taxon>
        <taxon>Pterygota</taxon>
        <taxon>Neoptera</taxon>
        <taxon>Endopterygota</taxon>
        <taxon>Diptera</taxon>
        <taxon>Brachycera</taxon>
        <taxon>Muscomorpha</taxon>
        <taxon>Platypezoidea</taxon>
        <taxon>Phoridae</taxon>
        <taxon>Megaseliini</taxon>
        <taxon>Megaselia</taxon>
    </lineage>
</organism>
<dbReference type="GO" id="GO:0005230">
    <property type="term" value="F:extracellular ligand-gated monoatomic ion channel activity"/>
    <property type="evidence" value="ECO:0007669"/>
    <property type="project" value="InterPro"/>
</dbReference>
<dbReference type="InterPro" id="IPR036734">
    <property type="entry name" value="Neur_chan_lig-bd_sf"/>
</dbReference>
<keyword evidence="2" id="KW-1185">Reference proteome</keyword>
<evidence type="ECO:0000313" key="1">
    <source>
        <dbReference type="EnsemblMetazoa" id="MESCA006674-PA"/>
    </source>
</evidence>
<dbReference type="GO" id="GO:0016020">
    <property type="term" value="C:membrane"/>
    <property type="evidence" value="ECO:0007669"/>
    <property type="project" value="InterPro"/>
</dbReference>
<sequence length="96" mass="11109">MYILYSEVGYTMRDIRYFWRDGLSSVGMSKEVELPQFRVLGHKQTAKEINLSTGTYPHFQINCTLRMGGFGSMGHLVALRLYNFILLAKKKILMNI</sequence>
<reference evidence="1" key="2">
    <citation type="submission" date="2015-06" db="UniProtKB">
        <authorList>
            <consortium name="EnsemblMetazoa"/>
        </authorList>
    </citation>
    <scope>IDENTIFICATION</scope>
</reference>